<dbReference type="InterPro" id="IPR025664">
    <property type="entry name" value="Spore_III_AC/AD"/>
</dbReference>
<keyword evidence="1" id="KW-0472">Membrane</keyword>
<dbReference type="Pfam" id="PF06686">
    <property type="entry name" value="SpoIIIAC"/>
    <property type="match status" value="1"/>
</dbReference>
<organism evidence="2">
    <name type="scientific">hydrocarbon metagenome</name>
    <dbReference type="NCBI Taxonomy" id="938273"/>
    <lineage>
        <taxon>unclassified sequences</taxon>
        <taxon>metagenomes</taxon>
        <taxon>ecological metagenomes</taxon>
    </lineage>
</organism>
<comment type="caution">
    <text evidence="2">The sequence shown here is derived from an EMBL/GenBank/DDBJ whole genome shotgun (WGS) entry which is preliminary data.</text>
</comment>
<name>A0A0W8E9G4_9ZZZZ</name>
<sequence>MDIDIIFRIAGIGILIAILSIVLKQAQKEEQAEMLTLAGVVVVLIMVVQLMNQLFTVVRSVFNL</sequence>
<keyword evidence="1" id="KW-0812">Transmembrane</keyword>
<dbReference type="EMBL" id="LNQE01001831">
    <property type="protein sequence ID" value="KUG05025.1"/>
    <property type="molecule type" value="Genomic_DNA"/>
</dbReference>
<protein>
    <submittedName>
        <fullName evidence="2">Stage iii sporulation protein ac</fullName>
    </submittedName>
</protein>
<dbReference type="InterPro" id="IPR009570">
    <property type="entry name" value="Spore_III_AC"/>
</dbReference>
<evidence type="ECO:0000256" key="1">
    <source>
        <dbReference type="SAM" id="Phobius"/>
    </source>
</evidence>
<evidence type="ECO:0000313" key="2">
    <source>
        <dbReference type="EMBL" id="KUG05025.1"/>
    </source>
</evidence>
<feature type="transmembrane region" description="Helical" evidence="1">
    <location>
        <begin position="6"/>
        <end position="23"/>
    </location>
</feature>
<dbReference type="AlphaFoldDB" id="A0A0W8E9G4"/>
<accession>A0A0W8E9G4</accession>
<proteinExistence type="predicted"/>
<reference evidence="2" key="1">
    <citation type="journal article" date="2015" name="Proc. Natl. Acad. Sci. U.S.A.">
        <title>Networks of energetic and metabolic interactions define dynamics in microbial communities.</title>
        <authorList>
            <person name="Embree M."/>
            <person name="Liu J.K."/>
            <person name="Al-Bassam M.M."/>
            <person name="Zengler K."/>
        </authorList>
    </citation>
    <scope>NUCLEOTIDE SEQUENCE</scope>
</reference>
<keyword evidence="1" id="KW-1133">Transmembrane helix</keyword>
<feature type="transmembrane region" description="Helical" evidence="1">
    <location>
        <begin position="35"/>
        <end position="55"/>
    </location>
</feature>
<dbReference type="NCBIfam" id="TIGR02848">
    <property type="entry name" value="spore_III_AC"/>
    <property type="match status" value="1"/>
</dbReference>
<gene>
    <name evidence="2" type="ORF">ASZ90_017514</name>
</gene>